<comment type="caution">
    <text evidence="2">The sequence shown here is derived from an EMBL/GenBank/DDBJ whole genome shotgun (WGS) entry which is preliminary data.</text>
</comment>
<feature type="region of interest" description="Disordered" evidence="1">
    <location>
        <begin position="1"/>
        <end position="22"/>
    </location>
</feature>
<dbReference type="EMBL" id="QGUI02000161">
    <property type="protein sequence ID" value="MFO7193066.1"/>
    <property type="molecule type" value="Genomic_DNA"/>
</dbReference>
<dbReference type="AlphaFoldDB" id="A0ABD6FGD0"/>
<evidence type="ECO:0000256" key="1">
    <source>
        <dbReference type="SAM" id="MobiDB-lite"/>
    </source>
</evidence>
<reference evidence="2 3" key="1">
    <citation type="journal article" date="2021" name="BMC Genomics">
        <title>Genome-resolved metagenome and metatranscriptome analyses of thermophilic composting reveal key bacterial players and their metabolic interactions.</title>
        <authorList>
            <person name="Braga L.P.P."/>
            <person name="Pereira R.V."/>
            <person name="Martins L.F."/>
            <person name="Moura L.M.S."/>
            <person name="Sanchez F.B."/>
            <person name="Patane J.S.L."/>
            <person name="da Silva A.M."/>
            <person name="Setubal J.C."/>
        </authorList>
    </citation>
    <scope>NUCLEOTIDE SEQUENCE [LARGE SCALE GENOMIC DNA]</scope>
    <source>
        <strain evidence="2">ZC4RG45</strain>
    </source>
</reference>
<evidence type="ECO:0000313" key="3">
    <source>
        <dbReference type="Proteomes" id="UP000249324"/>
    </source>
</evidence>
<evidence type="ECO:0000313" key="2">
    <source>
        <dbReference type="EMBL" id="MFO7193066.1"/>
    </source>
</evidence>
<evidence type="ECO:0008006" key="4">
    <source>
        <dbReference type="Google" id="ProtNLM"/>
    </source>
</evidence>
<organism evidence="2 3">
    <name type="scientific">Thermocrispum agreste</name>
    <dbReference type="NCBI Taxonomy" id="37925"/>
    <lineage>
        <taxon>Bacteria</taxon>
        <taxon>Bacillati</taxon>
        <taxon>Actinomycetota</taxon>
        <taxon>Actinomycetes</taxon>
        <taxon>Pseudonocardiales</taxon>
        <taxon>Pseudonocardiaceae</taxon>
        <taxon>Thermocrispum</taxon>
    </lineage>
</organism>
<gene>
    <name evidence="2" type="ORF">DIU77_012555</name>
</gene>
<accession>A0ABD6FGD0</accession>
<dbReference type="Proteomes" id="UP000249324">
    <property type="component" value="Unassembled WGS sequence"/>
</dbReference>
<proteinExistence type="predicted"/>
<protein>
    <recommendedName>
        <fullName evidence="4">SMI1/KNR4 family protein</fullName>
    </recommendedName>
</protein>
<sequence>MSPLEVSRLPPAETDSKEFSDPRLHVEPTAALQWLQAVEVPSSAASATTPAGIRRAFLHRAPQTEVLALYRQACRAAGDAASSVPAPWWLRALHRGAIDSRVTAFRIEDRVAQLLQPRTGWEFVPWAADGESGYWEFVPSEHGPSGYRVPTTLLLTDRHDGWIDVLPAHSGPTPEPIAIEGLAGLRAQLGNIEALR</sequence>
<name>A0ABD6FGD0_9PSEU</name>